<reference evidence="5" key="2">
    <citation type="submission" date="2019-10" db="EMBL/GenBank/DDBJ databases">
        <title>A de novo genome assembly of a pear dwarfing rootstock.</title>
        <authorList>
            <person name="Wang F."/>
            <person name="Wang J."/>
            <person name="Li S."/>
            <person name="Zhang Y."/>
            <person name="Fang M."/>
            <person name="Ma L."/>
            <person name="Zhao Y."/>
            <person name="Jiang S."/>
        </authorList>
    </citation>
    <scope>NUCLEOTIDE SEQUENCE [LARGE SCALE GENOMIC DNA]</scope>
</reference>
<dbReference type="AlphaFoldDB" id="A0A5N5HIP0"/>
<feature type="region of interest" description="Disordered" evidence="2">
    <location>
        <begin position="145"/>
        <end position="172"/>
    </location>
</feature>
<evidence type="ECO:0000256" key="1">
    <source>
        <dbReference type="ARBA" id="ARBA00008690"/>
    </source>
</evidence>
<comment type="caution">
    <text evidence="4">The sequence shown here is derived from an EMBL/GenBank/DDBJ whole genome shotgun (WGS) entry which is preliminary data.</text>
</comment>
<name>A0A5N5HIP0_9ROSA</name>
<comment type="similarity">
    <text evidence="1">Belongs to the fantastic four family.</text>
</comment>
<keyword evidence="5" id="KW-1185">Reference proteome</keyword>
<reference evidence="4 5" key="3">
    <citation type="submission" date="2019-11" db="EMBL/GenBank/DDBJ databases">
        <title>A de novo genome assembly of a pear dwarfing rootstock.</title>
        <authorList>
            <person name="Wang F."/>
            <person name="Wang J."/>
            <person name="Li S."/>
            <person name="Zhang Y."/>
            <person name="Fang M."/>
            <person name="Ma L."/>
            <person name="Zhao Y."/>
            <person name="Jiang S."/>
        </authorList>
    </citation>
    <scope>NUCLEOTIDE SEQUENCE [LARGE SCALE GENOMIC DNA]</scope>
    <source>
        <strain evidence="4">S2</strain>
        <tissue evidence="4">Leaf</tissue>
    </source>
</reference>
<organism evidence="4 5">
    <name type="scientific">Pyrus ussuriensis x Pyrus communis</name>
    <dbReference type="NCBI Taxonomy" id="2448454"/>
    <lineage>
        <taxon>Eukaryota</taxon>
        <taxon>Viridiplantae</taxon>
        <taxon>Streptophyta</taxon>
        <taxon>Embryophyta</taxon>
        <taxon>Tracheophyta</taxon>
        <taxon>Spermatophyta</taxon>
        <taxon>Magnoliopsida</taxon>
        <taxon>eudicotyledons</taxon>
        <taxon>Gunneridae</taxon>
        <taxon>Pentapetalae</taxon>
        <taxon>rosids</taxon>
        <taxon>fabids</taxon>
        <taxon>Rosales</taxon>
        <taxon>Rosaceae</taxon>
        <taxon>Amygdaloideae</taxon>
        <taxon>Maleae</taxon>
        <taxon>Pyrus</taxon>
    </lineage>
</organism>
<feature type="compositionally biased region" description="Acidic residues" evidence="2">
    <location>
        <begin position="261"/>
        <end position="288"/>
    </location>
</feature>
<sequence length="348" mass="39121">MATIVCQGLQSCLESHHLVEPRTLRLKFSAPVAHHISPIRTQELGIRGCFSDEKCNNYEEINSNKATSEKSDLVGGWSFLQAISKPSLENPTAEVDEENNYTPPRVYRSSSVTKLNEKSLEMCTEDLACETGAIITESFSIFSPMPESESNAVPRERQHKPKFSDGKKVNNIHGFPPPLTTISGEDSLQVRPHREDGRLIMKAVKAPLSHTFFQAERSNGHLRLCFSKTFSPSFDSGEAAATHEYNEGCKNEACENDINEEEAEQDQEEVGENKEEELEEEEEEEEEEEGKRSIVCLMEGEEVDGNSLNVGGDEGMDKFKRPSRCKEGGGECEEKGWLKYWEPYWVST</sequence>
<dbReference type="PANTHER" id="PTHR33155">
    <property type="entry name" value="FANTASTIC FOUR-LIKE PROTEIN (DUF3049)"/>
    <property type="match status" value="1"/>
</dbReference>
<dbReference type="OrthoDB" id="1916983at2759"/>
<dbReference type="InterPro" id="IPR021410">
    <property type="entry name" value="FAF"/>
</dbReference>
<dbReference type="EMBL" id="SMOL01000160">
    <property type="protein sequence ID" value="KAB2625360.1"/>
    <property type="molecule type" value="Genomic_DNA"/>
</dbReference>
<evidence type="ECO:0000313" key="5">
    <source>
        <dbReference type="Proteomes" id="UP000327157"/>
    </source>
</evidence>
<reference evidence="4 5" key="1">
    <citation type="submission" date="2019-09" db="EMBL/GenBank/DDBJ databases">
        <authorList>
            <person name="Ou C."/>
        </authorList>
    </citation>
    <scope>NUCLEOTIDE SEQUENCE [LARGE SCALE GENOMIC DNA]</scope>
    <source>
        <strain evidence="4">S2</strain>
        <tissue evidence="4">Leaf</tissue>
    </source>
</reference>
<feature type="domain" description="FAF" evidence="3">
    <location>
        <begin position="175"/>
        <end position="226"/>
    </location>
</feature>
<evidence type="ECO:0000313" key="4">
    <source>
        <dbReference type="EMBL" id="KAB2625360.1"/>
    </source>
</evidence>
<dbReference type="Pfam" id="PF11250">
    <property type="entry name" value="FAF"/>
    <property type="match status" value="1"/>
</dbReference>
<evidence type="ECO:0000256" key="2">
    <source>
        <dbReference type="SAM" id="MobiDB-lite"/>
    </source>
</evidence>
<gene>
    <name evidence="4" type="ORF">D8674_017020</name>
</gene>
<dbReference type="PANTHER" id="PTHR33155:SF4">
    <property type="entry name" value="PROTEIN FANTASTIC FOUR 3"/>
    <property type="match status" value="1"/>
</dbReference>
<dbReference type="Proteomes" id="UP000327157">
    <property type="component" value="Chromosome 16"/>
</dbReference>
<proteinExistence type="inferred from homology"/>
<feature type="region of interest" description="Disordered" evidence="2">
    <location>
        <begin position="261"/>
        <end position="331"/>
    </location>
</feature>
<feature type="compositionally biased region" description="Basic and acidic residues" evidence="2">
    <location>
        <begin position="315"/>
        <end position="331"/>
    </location>
</feature>
<dbReference type="InterPro" id="IPR046431">
    <property type="entry name" value="FAF_dom"/>
</dbReference>
<accession>A0A5N5HIP0</accession>
<protein>
    <submittedName>
        <fullName evidence="4">Protein FANTASTIC FOUR 1-like</fullName>
    </submittedName>
</protein>
<evidence type="ECO:0000259" key="3">
    <source>
        <dbReference type="Pfam" id="PF11250"/>
    </source>
</evidence>